<evidence type="ECO:0000256" key="3">
    <source>
        <dbReference type="ARBA" id="ARBA00022448"/>
    </source>
</evidence>
<evidence type="ECO:0000256" key="1">
    <source>
        <dbReference type="ARBA" id="ARBA00004417"/>
    </source>
</evidence>
<dbReference type="GO" id="GO:0005524">
    <property type="term" value="F:ATP binding"/>
    <property type="evidence" value="ECO:0007669"/>
    <property type="project" value="UniProtKB-KW"/>
</dbReference>
<name>A0ABF7PV85_BORT9</name>
<dbReference type="PROSITE" id="PS50893">
    <property type="entry name" value="ABC_TRANSPORTER_2"/>
    <property type="match status" value="1"/>
</dbReference>
<keyword evidence="5" id="KW-0547">Nucleotide-binding</keyword>
<dbReference type="Pfam" id="PF08352">
    <property type="entry name" value="oligo_HPY"/>
    <property type="match status" value="1"/>
</dbReference>
<dbReference type="InterPro" id="IPR050388">
    <property type="entry name" value="ABC_Ni/Peptide_Import"/>
</dbReference>
<dbReference type="SUPFAM" id="SSF52540">
    <property type="entry name" value="P-loop containing nucleoside triphosphate hydrolases"/>
    <property type="match status" value="1"/>
</dbReference>
<reference evidence="10" key="1">
    <citation type="submission" date="2004-12" db="EMBL/GenBank/DDBJ databases">
        <title>The genome sequence of Borrelia hermsii and Borrelia turicatae: comparative analysis of two agents of endemic N. America relapsing fever.</title>
        <authorList>
            <person name="Porcella S.F."/>
            <person name="Raffel S.J."/>
            <person name="Schrumpf M.E."/>
            <person name="Montgomery B."/>
            <person name="Smith T."/>
            <person name="Schwan T.G."/>
        </authorList>
    </citation>
    <scope>NUCLEOTIDE SEQUENCE [LARGE SCALE GENOMIC DNA]</scope>
    <source>
        <strain evidence="10">91E135</strain>
    </source>
</reference>
<dbReference type="CDD" id="cd03257">
    <property type="entry name" value="ABC_NikE_OppD_transporters"/>
    <property type="match status" value="1"/>
</dbReference>
<dbReference type="SMART" id="SM00382">
    <property type="entry name" value="AAA"/>
    <property type="match status" value="1"/>
</dbReference>
<dbReference type="InterPro" id="IPR013563">
    <property type="entry name" value="Oligopep_ABC_C"/>
</dbReference>
<comment type="similarity">
    <text evidence="2">Belongs to the ABC transporter superfamily.</text>
</comment>
<keyword evidence="3" id="KW-0813">Transport</keyword>
<proteinExistence type="inferred from homology"/>
<feature type="domain" description="ABC transporter" evidence="8">
    <location>
        <begin position="22"/>
        <end position="271"/>
    </location>
</feature>
<dbReference type="PANTHER" id="PTHR43297:SF2">
    <property type="entry name" value="DIPEPTIDE TRANSPORT ATP-BINDING PROTEIN DPPD"/>
    <property type="match status" value="1"/>
</dbReference>
<evidence type="ECO:0000256" key="6">
    <source>
        <dbReference type="ARBA" id="ARBA00022840"/>
    </source>
</evidence>
<dbReference type="PROSITE" id="PS00211">
    <property type="entry name" value="ABC_TRANSPORTER_1"/>
    <property type="match status" value="1"/>
</dbReference>
<keyword evidence="10" id="KW-1185">Reference proteome</keyword>
<keyword evidence="6 9" id="KW-0067">ATP-binding</keyword>
<comment type="subcellular location">
    <subcellularLocation>
        <location evidence="1">Cell inner membrane</location>
        <topology evidence="1">Peripheral membrane protein</topology>
    </subcellularLocation>
</comment>
<dbReference type="PANTHER" id="PTHR43297">
    <property type="entry name" value="OLIGOPEPTIDE TRANSPORT ATP-BINDING PROTEIN APPD"/>
    <property type="match status" value="1"/>
</dbReference>
<dbReference type="GO" id="GO:0005886">
    <property type="term" value="C:plasma membrane"/>
    <property type="evidence" value="ECO:0007669"/>
    <property type="project" value="UniProtKB-SubCell"/>
</dbReference>
<dbReference type="AlphaFoldDB" id="A0ABF7PV85"/>
<dbReference type="Gene3D" id="3.40.50.300">
    <property type="entry name" value="P-loop containing nucleotide triphosphate hydrolases"/>
    <property type="match status" value="1"/>
</dbReference>
<dbReference type="KEGG" id="btu:BT0334"/>
<keyword evidence="7" id="KW-0472">Membrane</keyword>
<evidence type="ECO:0000313" key="10">
    <source>
        <dbReference type="Proteomes" id="UP000001205"/>
    </source>
</evidence>
<keyword evidence="4" id="KW-1003">Cell membrane</keyword>
<dbReference type="EMBL" id="CP000049">
    <property type="protein sequence ID" value="AAX17668.1"/>
    <property type="molecule type" value="Genomic_DNA"/>
</dbReference>
<evidence type="ECO:0000259" key="8">
    <source>
        <dbReference type="PROSITE" id="PS50893"/>
    </source>
</evidence>
<dbReference type="InterPro" id="IPR027417">
    <property type="entry name" value="P-loop_NTPase"/>
</dbReference>
<evidence type="ECO:0000256" key="7">
    <source>
        <dbReference type="ARBA" id="ARBA00023136"/>
    </source>
</evidence>
<protein>
    <submittedName>
        <fullName evidence="9">Oligopeptide transport ATP-binding protein OppD</fullName>
    </submittedName>
</protein>
<evidence type="ECO:0000256" key="5">
    <source>
        <dbReference type="ARBA" id="ARBA00022741"/>
    </source>
</evidence>
<dbReference type="InterPro" id="IPR003439">
    <property type="entry name" value="ABC_transporter-like_ATP-bd"/>
</dbReference>
<evidence type="ECO:0000256" key="2">
    <source>
        <dbReference type="ARBA" id="ARBA00005417"/>
    </source>
</evidence>
<sequence length="305" mass="34593">MHLIQKTTFRRHSMKEDYMLDIRNLSIEFKLKHTTIYPVSNINLKMKKGEIRAIVGESGSGKSVTSMAILKLLPEITTVYKTGEILFEGQDLLKLSEKELQNIRGNKIAMIFQDPMTSLNPYLRISTQIEETIMLHQKLDKKTAKQKAIEMLKTVGVINAEERIEHYPHQFSGGMRQRVMIAMALSCHPSLLIADEPTTALDVTIQEQILLLIKSLSKKFNTSTILITHDLGVVAEVCDTVSVMYQGKFVEEGTVQEIFKNPKHPYTIGLLKSILTLDKDPNEKLYSIKDNPIGTITNKMEGDFK</sequence>
<dbReference type="FunFam" id="3.40.50.300:FF:000016">
    <property type="entry name" value="Oligopeptide ABC transporter ATP-binding component"/>
    <property type="match status" value="1"/>
</dbReference>
<dbReference type="InterPro" id="IPR003593">
    <property type="entry name" value="AAA+_ATPase"/>
</dbReference>
<evidence type="ECO:0000256" key="4">
    <source>
        <dbReference type="ARBA" id="ARBA00022475"/>
    </source>
</evidence>
<dbReference type="InterPro" id="IPR017871">
    <property type="entry name" value="ABC_transporter-like_CS"/>
</dbReference>
<dbReference type="Pfam" id="PF00005">
    <property type="entry name" value="ABC_tran"/>
    <property type="match status" value="1"/>
</dbReference>
<accession>A0ABF7PV85</accession>
<dbReference type="Proteomes" id="UP000001205">
    <property type="component" value="Chromosome"/>
</dbReference>
<evidence type="ECO:0000313" key="9">
    <source>
        <dbReference type="EMBL" id="AAX17668.1"/>
    </source>
</evidence>
<organism evidence="9 10">
    <name type="scientific">Borrelia turicatae (strain 91E135)</name>
    <dbReference type="NCBI Taxonomy" id="314724"/>
    <lineage>
        <taxon>Bacteria</taxon>
        <taxon>Pseudomonadati</taxon>
        <taxon>Spirochaetota</taxon>
        <taxon>Spirochaetia</taxon>
        <taxon>Spirochaetales</taxon>
        <taxon>Borreliaceae</taxon>
        <taxon>Borrelia</taxon>
    </lineage>
</organism>
<gene>
    <name evidence="9" type="ordered locus">BT0334</name>
</gene>